<dbReference type="PIRSF" id="PIRSF015855">
    <property type="entry name" value="TypeIII_Mtase_mKpnI"/>
    <property type="match status" value="1"/>
</dbReference>
<dbReference type="EMBL" id="LC153683">
    <property type="protein sequence ID" value="BAV59417.1"/>
    <property type="molecule type" value="Genomic_DNA"/>
</dbReference>
<evidence type="ECO:0000259" key="7">
    <source>
        <dbReference type="Pfam" id="PF01555"/>
    </source>
</evidence>
<dbReference type="GO" id="GO:0008170">
    <property type="term" value="F:N-methyltransferase activity"/>
    <property type="evidence" value="ECO:0007669"/>
    <property type="project" value="InterPro"/>
</dbReference>
<dbReference type="AlphaFoldDB" id="A0A1C9ZTE2"/>
<reference evidence="8" key="1">
    <citation type="journal article" date="2016" name="Genome Biol. Evol.">
        <title>Comparison of intracellular "Ca. Endomicrobium trichonymphae" genomovars illuminates the requirement and decay of defense systems against foreign DNA.</title>
        <authorList>
            <person name="Izawa K."/>
            <person name="Kuwahara H."/>
            <person name="Kihara K."/>
            <person name="Yuki M."/>
            <person name="Lo N."/>
            <person name="Ito T."/>
            <person name="Ohkuma M."/>
            <person name="Hongoh Y."/>
        </authorList>
    </citation>
    <scope>NUCLEOTIDE SEQUENCE</scope>
    <source>
        <strain evidence="8">MdDo-005</strain>
    </source>
</reference>
<organism evidence="8">
    <name type="scientific">Candidatus Endomicrobium sp. MdDo-005</name>
    <dbReference type="NCBI Taxonomy" id="1837115"/>
    <lineage>
        <taxon>Bacteria</taxon>
        <taxon>Pseudomonadati</taxon>
        <taxon>Elusimicrobiota</taxon>
        <taxon>Endomicrobiia</taxon>
        <taxon>Endomicrobiales</taxon>
        <taxon>Endomicrobiaceae</taxon>
        <taxon>Endomicrobium</taxon>
    </lineage>
</organism>
<dbReference type="PRINTS" id="PR00506">
    <property type="entry name" value="D21N6MTFRASE"/>
</dbReference>
<keyword evidence="5" id="KW-0949">S-adenosyl-L-methionine</keyword>
<dbReference type="PROSITE" id="PS00092">
    <property type="entry name" value="N6_MTASE"/>
    <property type="match status" value="1"/>
</dbReference>
<dbReference type="Gene3D" id="3.40.50.150">
    <property type="entry name" value="Vaccinia Virus protein VP39"/>
    <property type="match status" value="1"/>
</dbReference>
<evidence type="ECO:0000256" key="2">
    <source>
        <dbReference type="ARBA" id="ARBA00011900"/>
    </source>
</evidence>
<dbReference type="SUPFAM" id="SSF53335">
    <property type="entry name" value="S-adenosyl-L-methionine-dependent methyltransferases"/>
    <property type="match status" value="1"/>
</dbReference>
<keyword evidence="3 8" id="KW-0489">Methyltransferase</keyword>
<dbReference type="GO" id="GO:0032259">
    <property type="term" value="P:methylation"/>
    <property type="evidence" value="ECO:0007669"/>
    <property type="project" value="UniProtKB-KW"/>
</dbReference>
<evidence type="ECO:0000256" key="6">
    <source>
        <dbReference type="ARBA" id="ARBA00047942"/>
    </source>
</evidence>
<sequence length="643" mass="74435">MPGDFSKDSLDVAKDKIRKLGRIFPEVFSEGKIDFNKLRTVLGEEVLCGEEKYVLGWAGKREVFEVIQMATTKTLEPVREESVNFDFTGNVFIEGENLEVLKVLQKAYYEKIKMIYIDPPYNTGNDSFVYCDKFSESKEEYLKRIGEKDGEGRLVREDILRKNSKENGQFHSNWLNMMYPRLYIARDLLREDGVIFVSIDDNEVHNLRILMNEIFGEENFVACIVWQKKTGASDATTIATITEYVLIYAKNVPLLTFSKNVESYDVGRYKYRDQFFEMRGHYYIDNLDRGGLQYSDSLNYGIECPDGVITFPNGRREYKNEGWIWKWSKDKVEWAKKNGFIEFRKSSSKNSGWAVCYKNYLKVDNENNPILKSAPHKNLISNVLNANAANDMKELFSTNNYFSYSKPVELIKYLLSLVLYEEKDIVLDFFAGSGTTGQAVMELNKEDGGSRKFILVQMPEKTDEDSESFKAGFKTISDISKERIRRVVKKIEDEMAQNVNLFGERGKIDLGFKVYRLRESNFKIWRSDIIRGTEDLEKVIDMFEDKVKEGVKEENILYELILKKGYDLNARIEVIEIEGSRIYFVDSGLAVCLDKMSEGILKKVIELKPELCLTLDSVFKGDDSFKTNTVLQLRDEDINLEVI</sequence>
<evidence type="ECO:0000256" key="3">
    <source>
        <dbReference type="ARBA" id="ARBA00022603"/>
    </source>
</evidence>
<dbReference type="InterPro" id="IPR002295">
    <property type="entry name" value="N4/N6-MTase_EcoPI_Mod-like"/>
</dbReference>
<evidence type="ECO:0000256" key="1">
    <source>
        <dbReference type="ARBA" id="ARBA00006594"/>
    </source>
</evidence>
<evidence type="ECO:0000313" key="8">
    <source>
        <dbReference type="EMBL" id="BAV59417.1"/>
    </source>
</evidence>
<feature type="domain" description="DNA methylase N-4/N-6" evidence="7">
    <location>
        <begin position="112"/>
        <end position="456"/>
    </location>
</feature>
<comment type="catalytic activity">
    <reaction evidence="6">
        <text>a 2'-deoxyadenosine in DNA + S-adenosyl-L-methionine = an N(6)-methyl-2'-deoxyadenosine in DNA + S-adenosyl-L-homocysteine + H(+)</text>
        <dbReference type="Rhea" id="RHEA:15197"/>
        <dbReference type="Rhea" id="RHEA-COMP:12418"/>
        <dbReference type="Rhea" id="RHEA-COMP:12419"/>
        <dbReference type="ChEBI" id="CHEBI:15378"/>
        <dbReference type="ChEBI" id="CHEBI:57856"/>
        <dbReference type="ChEBI" id="CHEBI:59789"/>
        <dbReference type="ChEBI" id="CHEBI:90615"/>
        <dbReference type="ChEBI" id="CHEBI:90616"/>
        <dbReference type="EC" id="2.1.1.72"/>
    </reaction>
</comment>
<dbReference type="GO" id="GO:0009007">
    <property type="term" value="F:site-specific DNA-methyltransferase (adenine-specific) activity"/>
    <property type="evidence" value="ECO:0007669"/>
    <property type="project" value="UniProtKB-EC"/>
</dbReference>
<comment type="similarity">
    <text evidence="1">Belongs to the N(4)/N(6)-methyltransferase family.</text>
</comment>
<proteinExistence type="inferred from homology"/>
<accession>A0A1C9ZTE2</accession>
<dbReference type="REBASE" id="251358">
    <property type="entry name" value="M.Esp005ORFTP"/>
</dbReference>
<dbReference type="EC" id="2.1.1.72" evidence="2"/>
<dbReference type="Pfam" id="PF01555">
    <property type="entry name" value="N6_N4_Mtase"/>
    <property type="match status" value="1"/>
</dbReference>
<evidence type="ECO:0000256" key="4">
    <source>
        <dbReference type="ARBA" id="ARBA00022679"/>
    </source>
</evidence>
<dbReference type="InterPro" id="IPR002941">
    <property type="entry name" value="DNA_methylase_N4/N6"/>
</dbReference>
<dbReference type="InterPro" id="IPR002052">
    <property type="entry name" value="DNA_methylase_N6_adenine_CS"/>
</dbReference>
<name>A0A1C9ZTE2_9BACT</name>
<keyword evidence="4" id="KW-0808">Transferase</keyword>
<evidence type="ECO:0000256" key="5">
    <source>
        <dbReference type="ARBA" id="ARBA00022691"/>
    </source>
</evidence>
<dbReference type="GO" id="GO:0003677">
    <property type="term" value="F:DNA binding"/>
    <property type="evidence" value="ECO:0007669"/>
    <property type="project" value="InterPro"/>
</dbReference>
<protein>
    <recommendedName>
        <fullName evidence="2">site-specific DNA-methyltransferase (adenine-specific)</fullName>
        <ecNumber evidence="2">2.1.1.72</ecNumber>
    </recommendedName>
</protein>
<dbReference type="InterPro" id="IPR029063">
    <property type="entry name" value="SAM-dependent_MTases_sf"/>
</dbReference>